<dbReference type="Proteomes" id="UP000176544">
    <property type="component" value="Unassembled WGS sequence"/>
</dbReference>
<comment type="caution">
    <text evidence="1">The sequence shown here is derived from an EMBL/GenBank/DDBJ whole genome shotgun (WGS) entry which is preliminary data.</text>
</comment>
<evidence type="ECO:0000313" key="1">
    <source>
        <dbReference type="EMBL" id="OGY61563.1"/>
    </source>
</evidence>
<reference evidence="1 2" key="1">
    <citation type="journal article" date="2016" name="Nat. Commun.">
        <title>Thousands of microbial genomes shed light on interconnected biogeochemical processes in an aquifer system.</title>
        <authorList>
            <person name="Anantharaman K."/>
            <person name="Brown C.T."/>
            <person name="Hug L.A."/>
            <person name="Sharon I."/>
            <person name="Castelle C.J."/>
            <person name="Probst A.J."/>
            <person name="Thomas B.C."/>
            <person name="Singh A."/>
            <person name="Wilkins M.J."/>
            <person name="Karaoz U."/>
            <person name="Brodie E.L."/>
            <person name="Williams K.H."/>
            <person name="Hubbard S.S."/>
            <person name="Banfield J.F."/>
        </authorList>
    </citation>
    <scope>NUCLEOTIDE SEQUENCE [LARGE SCALE GENOMIC DNA]</scope>
</reference>
<evidence type="ECO:0000313" key="2">
    <source>
        <dbReference type="Proteomes" id="UP000176544"/>
    </source>
</evidence>
<gene>
    <name evidence="1" type="ORF">A3I33_00375</name>
</gene>
<protein>
    <submittedName>
        <fullName evidence="1">Uncharacterized protein</fullName>
    </submittedName>
</protein>
<dbReference type="AlphaFoldDB" id="A0A1G1ZA87"/>
<proteinExistence type="predicted"/>
<organism evidence="1 2">
    <name type="scientific">Candidatus Colwellbacteria bacterium RIFCSPLOWO2_02_FULL_45_11</name>
    <dbReference type="NCBI Taxonomy" id="1797692"/>
    <lineage>
        <taxon>Bacteria</taxon>
        <taxon>Candidatus Colwelliibacteriota</taxon>
    </lineage>
</organism>
<accession>A0A1G1ZA87</accession>
<sequence>MFTTYAGTSPSGYSTVSEGVTGSIVGGYVVSVHGTFNAGNLPTDGYLGTFDRECDPDTSSCPGFYQTWTNYFETGFTWDYVDWGWVYKAGNNGTWLNQDNVAAADSGDITD</sequence>
<dbReference type="EMBL" id="MHJA01000006">
    <property type="protein sequence ID" value="OGY61563.1"/>
    <property type="molecule type" value="Genomic_DNA"/>
</dbReference>
<name>A0A1G1ZA87_9BACT</name>